<dbReference type="PROSITE" id="PS51257">
    <property type="entry name" value="PROKAR_LIPOPROTEIN"/>
    <property type="match status" value="1"/>
</dbReference>
<dbReference type="EMBL" id="CP032869">
    <property type="protein sequence ID" value="AYL98407.1"/>
    <property type="molecule type" value="Genomic_DNA"/>
</dbReference>
<dbReference type="KEGG" id="muh:HYN43_025350"/>
<dbReference type="Gene3D" id="2.60.40.1740">
    <property type="entry name" value="hypothetical protein (bacova_03559)"/>
    <property type="match status" value="1"/>
</dbReference>
<protein>
    <submittedName>
        <fullName evidence="2">DUF1735 domain-containing protein</fullName>
    </submittedName>
</protein>
<keyword evidence="3" id="KW-1185">Reference proteome</keyword>
<dbReference type="Pfam" id="PF08522">
    <property type="entry name" value="BT_3987-like_N"/>
    <property type="match status" value="1"/>
</dbReference>
<dbReference type="RefSeq" id="WP_119406684.1">
    <property type="nucleotide sequence ID" value="NZ_CP032869.1"/>
</dbReference>
<feature type="domain" description="BT-3987-like N-terminal" evidence="1">
    <location>
        <begin position="61"/>
        <end position="158"/>
    </location>
</feature>
<dbReference type="OrthoDB" id="740324at2"/>
<evidence type="ECO:0000313" key="2">
    <source>
        <dbReference type="EMBL" id="AYL98407.1"/>
    </source>
</evidence>
<evidence type="ECO:0000259" key="1">
    <source>
        <dbReference type="Pfam" id="PF08522"/>
    </source>
</evidence>
<evidence type="ECO:0000313" key="3">
    <source>
        <dbReference type="Proteomes" id="UP000270046"/>
    </source>
</evidence>
<reference evidence="2 3" key="1">
    <citation type="submission" date="2018-10" db="EMBL/GenBank/DDBJ databases">
        <title>Genome sequencing of Mucilaginibacter sp. HYN0043.</title>
        <authorList>
            <person name="Kim M."/>
            <person name="Yi H."/>
        </authorList>
    </citation>
    <scope>NUCLEOTIDE SEQUENCE [LARGE SCALE GENOMIC DNA]</scope>
    <source>
        <strain evidence="2 3">HYN0043</strain>
    </source>
</reference>
<dbReference type="Proteomes" id="UP000270046">
    <property type="component" value="Chromosome"/>
</dbReference>
<organism evidence="2 3">
    <name type="scientific">Mucilaginibacter celer</name>
    <dbReference type="NCBI Taxonomy" id="2305508"/>
    <lineage>
        <taxon>Bacteria</taxon>
        <taxon>Pseudomonadati</taxon>
        <taxon>Bacteroidota</taxon>
        <taxon>Sphingobacteriia</taxon>
        <taxon>Sphingobacteriales</taxon>
        <taxon>Sphingobacteriaceae</taxon>
        <taxon>Mucilaginibacter</taxon>
    </lineage>
</organism>
<dbReference type="InterPro" id="IPR013728">
    <property type="entry name" value="BT_3987-like_N"/>
</dbReference>
<gene>
    <name evidence="2" type="ORF">HYN43_025350</name>
</gene>
<proteinExistence type="predicted"/>
<name>A0A494VS22_9SPHI</name>
<sequence>MKMKYITQGLALLVLTVFFSSCLKDDRYVDFGASGTIVEFPLGGKINFAADAITETPDPSDNSTIVREFAVNVASPELPTKETKLTLAVDNSIVADYNKSQSVVSYEAFPTDAFKFTNTSVSIAAGKRVAIVSVTFYKAKLDPSKSYMLPIKIADAGGLNISANKGIHYYHIIGNDFAGTYIYDYRRYQNGTGPGPGKIPSKGEGLPPDITNDPNTKVAISPITPTSFSMVTNYNGQNVAYTVSFTRTVDGSIVRYTDWQVTFDDDNLKKWADAGITNKVAPAFTLPPPATSTDPKFFELNYVSGGASGRYIDDTYHK</sequence>
<dbReference type="AlphaFoldDB" id="A0A494VS22"/>
<accession>A0A494VS22</accession>